<dbReference type="EMBL" id="VFPP01000001">
    <property type="protein sequence ID" value="TQM78718.1"/>
    <property type="molecule type" value="Genomic_DNA"/>
</dbReference>
<comment type="caution">
    <text evidence="2">The sequence shown here is derived from an EMBL/GenBank/DDBJ whole genome shotgun (WGS) entry which is preliminary data.</text>
</comment>
<dbReference type="OrthoDB" id="3662644at2"/>
<dbReference type="GO" id="GO:0016491">
    <property type="term" value="F:oxidoreductase activity"/>
    <property type="evidence" value="ECO:0007669"/>
    <property type="project" value="InterPro"/>
</dbReference>
<organism evidence="2 3">
    <name type="scientific">Saccharothrix saharensis</name>
    <dbReference type="NCBI Taxonomy" id="571190"/>
    <lineage>
        <taxon>Bacteria</taxon>
        <taxon>Bacillati</taxon>
        <taxon>Actinomycetota</taxon>
        <taxon>Actinomycetes</taxon>
        <taxon>Pseudonocardiales</taxon>
        <taxon>Pseudonocardiaceae</taxon>
        <taxon>Saccharothrix</taxon>
    </lineage>
</organism>
<dbReference type="InterPro" id="IPR000415">
    <property type="entry name" value="Nitroreductase-like"/>
</dbReference>
<evidence type="ECO:0000313" key="3">
    <source>
        <dbReference type="Proteomes" id="UP000316628"/>
    </source>
</evidence>
<dbReference type="Gene3D" id="3.40.109.10">
    <property type="entry name" value="NADH Oxidase"/>
    <property type="match status" value="1"/>
</dbReference>
<name>A0A543J7E5_9PSEU</name>
<evidence type="ECO:0000256" key="1">
    <source>
        <dbReference type="SAM" id="MobiDB-lite"/>
    </source>
</evidence>
<protein>
    <recommendedName>
        <fullName evidence="4">Nitroreductase family protein</fullName>
    </recommendedName>
</protein>
<sequence length="374" mass="38194">MNADALRAAYAHGPGRVVEPGASPRVPAAPGPRVPLTALGGRFGPALARLLTDVATPLRWEPWNQYNDHRAYPSARAAATVDLVVAGRWVLDPVRRALVGDGTPVVDGPVRIDLVRRRDRLSAGYREFGDVLTELEVGHVAAALVEHSARLGLRARASGPAVTVTFGGGAAAAATASGVGDSPSPVPVRSSGVGPRGIAADPRPLPAHVLDAVVHAVNHPPVGSPVRGDLRHRLAVRNVEGVADGWYAVDGGLRSVSAGAAVAALSPVFGHPPKTIHVASMNLALVTTGDPAAAVAADGPDGYRALLRAAGAVAQHVGTATAGAGAFCRPARSTDDGPLEALVGAPASHALLYLLLVGRPRGTGFRYDLTPLET</sequence>
<proteinExistence type="predicted"/>
<dbReference type="AlphaFoldDB" id="A0A543J7E5"/>
<evidence type="ECO:0000313" key="2">
    <source>
        <dbReference type="EMBL" id="TQM78718.1"/>
    </source>
</evidence>
<feature type="region of interest" description="Disordered" evidence="1">
    <location>
        <begin position="174"/>
        <end position="195"/>
    </location>
</feature>
<keyword evidence="3" id="KW-1185">Reference proteome</keyword>
<dbReference type="Proteomes" id="UP000316628">
    <property type="component" value="Unassembled WGS sequence"/>
</dbReference>
<reference evidence="2 3" key="1">
    <citation type="submission" date="2019-06" db="EMBL/GenBank/DDBJ databases">
        <title>Sequencing the genomes of 1000 actinobacteria strains.</title>
        <authorList>
            <person name="Klenk H.-P."/>
        </authorList>
    </citation>
    <scope>NUCLEOTIDE SEQUENCE [LARGE SCALE GENOMIC DNA]</scope>
    <source>
        <strain evidence="2 3">DSM 45456</strain>
    </source>
</reference>
<gene>
    <name evidence="2" type="ORF">FHX81_0995</name>
</gene>
<evidence type="ECO:0008006" key="4">
    <source>
        <dbReference type="Google" id="ProtNLM"/>
    </source>
</evidence>
<dbReference type="RefSeq" id="WP_141975454.1">
    <property type="nucleotide sequence ID" value="NZ_VFPP01000001.1"/>
</dbReference>
<accession>A0A543J7E5</accession>